<dbReference type="Pfam" id="PF01432">
    <property type="entry name" value="Peptidase_M3"/>
    <property type="match status" value="1"/>
</dbReference>
<evidence type="ECO:0000256" key="3">
    <source>
        <dbReference type="ARBA" id="ARBA00022670"/>
    </source>
</evidence>
<keyword evidence="5 10" id="KW-0378">Hydrolase</keyword>
<evidence type="ECO:0000256" key="8">
    <source>
        <dbReference type="ARBA" id="ARBA00023049"/>
    </source>
</evidence>
<dbReference type="GO" id="GO:0046872">
    <property type="term" value="F:metal ion binding"/>
    <property type="evidence" value="ECO:0007669"/>
    <property type="project" value="UniProtKB-UniRule"/>
</dbReference>
<dbReference type="GO" id="GO:0005739">
    <property type="term" value="C:mitochondrion"/>
    <property type="evidence" value="ECO:0007669"/>
    <property type="project" value="UniProtKB-SubCell"/>
</dbReference>
<dbReference type="Proteomes" id="UP001178507">
    <property type="component" value="Unassembled WGS sequence"/>
</dbReference>
<evidence type="ECO:0000313" key="13">
    <source>
        <dbReference type="Proteomes" id="UP001178507"/>
    </source>
</evidence>
<reference evidence="12" key="1">
    <citation type="submission" date="2023-08" db="EMBL/GenBank/DDBJ databases">
        <authorList>
            <person name="Chen Y."/>
            <person name="Shah S."/>
            <person name="Dougan E. K."/>
            <person name="Thang M."/>
            <person name="Chan C."/>
        </authorList>
    </citation>
    <scope>NUCLEOTIDE SEQUENCE</scope>
</reference>
<evidence type="ECO:0000256" key="6">
    <source>
        <dbReference type="ARBA" id="ARBA00022833"/>
    </source>
</evidence>
<dbReference type="InterPro" id="IPR024079">
    <property type="entry name" value="MetalloPept_cat_dom_sf"/>
</dbReference>
<comment type="similarity">
    <text evidence="2 10">Belongs to the peptidase M3 family.</text>
</comment>
<accession>A0AA36IVM1</accession>
<dbReference type="PANTHER" id="PTHR11804">
    <property type="entry name" value="PROTEASE M3 THIMET OLIGOPEPTIDASE-RELATED"/>
    <property type="match status" value="1"/>
</dbReference>
<dbReference type="InterPro" id="IPR045090">
    <property type="entry name" value="Pept_M3A_M3B"/>
</dbReference>
<evidence type="ECO:0000256" key="4">
    <source>
        <dbReference type="ARBA" id="ARBA00022723"/>
    </source>
</evidence>
<dbReference type="SUPFAM" id="SSF55486">
    <property type="entry name" value="Metalloproteases ('zincins'), catalytic domain"/>
    <property type="match status" value="1"/>
</dbReference>
<dbReference type="PANTHER" id="PTHR11804:SF79">
    <property type="entry name" value="MITOCHONDRIAL INTERMEDIATE PEPTIDASE"/>
    <property type="match status" value="1"/>
</dbReference>
<dbReference type="InterPro" id="IPR001567">
    <property type="entry name" value="Pept_M3A_M3B_dom"/>
</dbReference>
<dbReference type="CDD" id="cd06457">
    <property type="entry name" value="M3A_MIP"/>
    <property type="match status" value="1"/>
</dbReference>
<dbReference type="InterPro" id="IPR024077">
    <property type="entry name" value="Neurolysin/TOP_dom2"/>
</dbReference>
<sequence length="662" mass="73612">MTLLPNTYLAQFQSLRPDFPALAGDAVRASRERLGVSSQEPLELVELLDGVSNELCQIADAAELVRNVHPEEAYVQQASAAVQEVANFMSEVNLDSDLYNSMKVAESSEHFGNISLEAQTVLHHMRVSMEHEGIHLPEDAKEQCIQLLDAEQQLSFKILERQERSEASASGAWVPLSSLGALSAHARGLPQKNDEVLLPRHSALADQVLKTSPSAEARRRIHEAVTGGDAEEGMVSLLAVRQHLAKLRGYESWAHYAQRDSLLQSPQHVEHFLEAAWHRLRPGLLAELQILAEEKSSLGDPSKLEGWDLPFLLHRCKQKHQTADQISQYLTYESLLNGVRLILSRLLGLEFTQEEPAPGELWHPSVQKFGLRDDNNNLLGVLYLDPFQRAGKKVQSAQFTLQGSKVLSDGTRQTPKTSLVYALPQGVHNLTPSFALTFMHEIGHAVHSLLSETHFQHLSGTRGTIDFVEFPSHLFEHFVSDPECLASYAVSGAGKSLPLELQRAHRQRPFSQIEAVQQLLYAVVDQAFYTYHPVGKPEAQVAAVQQHLRDSFSKFELDGPFNGSLVELLGLASPSRFDHLVHYGGSYYCYLFNRALAAHVWRQGFQSDPFNAKAGTRLRGMLRRGSVVQTLDVIRELCPGDPAFAAHEVPLDAMMELSHSSA</sequence>
<dbReference type="GO" id="GO:0004222">
    <property type="term" value="F:metalloendopeptidase activity"/>
    <property type="evidence" value="ECO:0007669"/>
    <property type="project" value="InterPro"/>
</dbReference>
<keyword evidence="3 10" id="KW-0645">Protease</keyword>
<comment type="cofactor">
    <cofactor evidence="10">
        <name>Zn(2+)</name>
        <dbReference type="ChEBI" id="CHEBI:29105"/>
    </cofactor>
    <text evidence="10">Binds 1 zinc ion.</text>
</comment>
<dbReference type="InterPro" id="IPR033851">
    <property type="entry name" value="M3A_MIP"/>
</dbReference>
<comment type="caution">
    <text evidence="12">The sequence shown here is derived from an EMBL/GenBank/DDBJ whole genome shotgun (WGS) entry which is preliminary data.</text>
</comment>
<gene>
    <name evidence="12" type="ORF">EVOR1521_LOCUS19394</name>
</gene>
<keyword evidence="7" id="KW-0809">Transit peptide</keyword>
<dbReference type="Gene3D" id="1.10.1370.10">
    <property type="entry name" value="Neurolysin, domain 3"/>
    <property type="match status" value="1"/>
</dbReference>
<evidence type="ECO:0000256" key="10">
    <source>
        <dbReference type="RuleBase" id="RU003435"/>
    </source>
</evidence>
<evidence type="ECO:0000256" key="2">
    <source>
        <dbReference type="ARBA" id="ARBA00006040"/>
    </source>
</evidence>
<keyword evidence="6 10" id="KW-0862">Zinc</keyword>
<comment type="subcellular location">
    <subcellularLocation>
        <location evidence="1">Mitochondrion</location>
    </subcellularLocation>
</comment>
<proteinExistence type="inferred from homology"/>
<feature type="domain" description="Peptidase M3A/M3B catalytic" evidence="11">
    <location>
        <begin position="209"/>
        <end position="637"/>
    </location>
</feature>
<dbReference type="Gene3D" id="3.40.390.10">
    <property type="entry name" value="Collagenase (Catalytic Domain)"/>
    <property type="match status" value="1"/>
</dbReference>
<name>A0AA36IVM1_9DINO</name>
<keyword evidence="13" id="KW-1185">Reference proteome</keyword>
<keyword evidence="8 10" id="KW-0482">Metalloprotease</keyword>
<evidence type="ECO:0000256" key="7">
    <source>
        <dbReference type="ARBA" id="ARBA00022946"/>
    </source>
</evidence>
<evidence type="ECO:0000256" key="5">
    <source>
        <dbReference type="ARBA" id="ARBA00022801"/>
    </source>
</evidence>
<evidence type="ECO:0000313" key="12">
    <source>
        <dbReference type="EMBL" id="CAJ1394817.1"/>
    </source>
</evidence>
<dbReference type="EMBL" id="CAUJNA010002968">
    <property type="protein sequence ID" value="CAJ1394817.1"/>
    <property type="molecule type" value="Genomic_DNA"/>
</dbReference>
<evidence type="ECO:0000256" key="9">
    <source>
        <dbReference type="ARBA" id="ARBA00023128"/>
    </source>
</evidence>
<evidence type="ECO:0000256" key="1">
    <source>
        <dbReference type="ARBA" id="ARBA00004173"/>
    </source>
</evidence>
<evidence type="ECO:0000259" key="11">
    <source>
        <dbReference type="Pfam" id="PF01432"/>
    </source>
</evidence>
<protein>
    <recommendedName>
        <fullName evidence="11">Peptidase M3A/M3B catalytic domain-containing protein</fullName>
    </recommendedName>
</protein>
<keyword evidence="4 10" id="KW-0479">Metal-binding</keyword>
<dbReference type="GO" id="GO:0006508">
    <property type="term" value="P:proteolysis"/>
    <property type="evidence" value="ECO:0007669"/>
    <property type="project" value="UniProtKB-KW"/>
</dbReference>
<organism evidence="12 13">
    <name type="scientific">Effrenium voratum</name>
    <dbReference type="NCBI Taxonomy" id="2562239"/>
    <lineage>
        <taxon>Eukaryota</taxon>
        <taxon>Sar</taxon>
        <taxon>Alveolata</taxon>
        <taxon>Dinophyceae</taxon>
        <taxon>Suessiales</taxon>
        <taxon>Symbiodiniaceae</taxon>
        <taxon>Effrenium</taxon>
    </lineage>
</organism>
<dbReference type="GO" id="GO:0006518">
    <property type="term" value="P:peptide metabolic process"/>
    <property type="evidence" value="ECO:0007669"/>
    <property type="project" value="TreeGrafter"/>
</dbReference>
<dbReference type="AlphaFoldDB" id="A0AA36IVM1"/>
<keyword evidence="9" id="KW-0496">Mitochondrion</keyword>